<dbReference type="InterPro" id="IPR015932">
    <property type="entry name" value="Aconitase_dom2"/>
</dbReference>
<feature type="domain" description="Aconitase A/isopropylmalate dehydratase small subunit swivel" evidence="6">
    <location>
        <begin position="492"/>
        <end position="561"/>
    </location>
</feature>
<comment type="caution">
    <text evidence="7">The sequence shown here is derived from an EMBL/GenBank/DDBJ whole genome shotgun (WGS) entry which is preliminary data.</text>
</comment>
<evidence type="ECO:0008006" key="9">
    <source>
        <dbReference type="Google" id="ProtNLM"/>
    </source>
</evidence>
<dbReference type="GO" id="GO:0170038">
    <property type="term" value="P:proteinogenic amino acid biosynthetic process"/>
    <property type="evidence" value="ECO:0007669"/>
    <property type="project" value="UniProtKB-ARBA"/>
</dbReference>
<dbReference type="SUPFAM" id="SSF53732">
    <property type="entry name" value="Aconitase iron-sulfur domain"/>
    <property type="match status" value="1"/>
</dbReference>
<dbReference type="GO" id="GO:0051536">
    <property type="term" value="F:iron-sulfur cluster binding"/>
    <property type="evidence" value="ECO:0007669"/>
    <property type="project" value="UniProtKB-KW"/>
</dbReference>
<evidence type="ECO:0000256" key="1">
    <source>
        <dbReference type="ARBA" id="ARBA00022723"/>
    </source>
</evidence>
<reference evidence="7 8" key="1">
    <citation type="journal article" date="2015" name="Environ. Microbiol.">
        <title>Metagenome sequence of Elaphomyces granulatus from sporocarp tissue reveals Ascomycota ectomycorrhizal fingerprints of genome expansion and a Proteobacteria-rich microbiome.</title>
        <authorList>
            <person name="Quandt C.A."/>
            <person name="Kohler A."/>
            <person name="Hesse C.N."/>
            <person name="Sharpton T.J."/>
            <person name="Martin F."/>
            <person name="Spatafora J.W."/>
        </authorList>
    </citation>
    <scope>NUCLEOTIDE SEQUENCE [LARGE SCALE GENOMIC DNA]</scope>
    <source>
        <strain evidence="7 8">OSC145934</strain>
    </source>
</reference>
<feature type="domain" description="Aconitase/3-isopropylmalate dehydratase large subunit alpha/beta/alpha" evidence="5">
    <location>
        <begin position="199"/>
        <end position="307"/>
    </location>
</feature>
<evidence type="ECO:0000313" key="8">
    <source>
        <dbReference type="Proteomes" id="UP000243515"/>
    </source>
</evidence>
<dbReference type="PANTHER" id="PTHR43822:SF2">
    <property type="entry name" value="HOMOACONITASE, MITOCHONDRIAL"/>
    <property type="match status" value="1"/>
</dbReference>
<dbReference type="EMBL" id="NPHW01002791">
    <property type="protein sequence ID" value="OXV10745.1"/>
    <property type="molecule type" value="Genomic_DNA"/>
</dbReference>
<keyword evidence="1" id="KW-0479">Metal-binding</keyword>
<dbReference type="Pfam" id="PF00330">
    <property type="entry name" value="Aconitase"/>
    <property type="match status" value="3"/>
</dbReference>
<protein>
    <recommendedName>
        <fullName evidence="9">Homoaconitase, mitochondrial</fullName>
    </recommendedName>
</protein>
<dbReference type="Proteomes" id="UP000243515">
    <property type="component" value="Unassembled WGS sequence"/>
</dbReference>
<evidence type="ECO:0000256" key="4">
    <source>
        <dbReference type="ARBA" id="ARBA00023239"/>
    </source>
</evidence>
<dbReference type="Gene3D" id="3.20.19.10">
    <property type="entry name" value="Aconitase, domain 4"/>
    <property type="match status" value="1"/>
</dbReference>
<keyword evidence="8" id="KW-1185">Reference proteome</keyword>
<accession>A0A232M2W7</accession>
<dbReference type="InterPro" id="IPR036008">
    <property type="entry name" value="Aconitase_4Fe-4S_dom"/>
</dbReference>
<dbReference type="SUPFAM" id="SSF52016">
    <property type="entry name" value="LeuD/IlvD-like"/>
    <property type="match status" value="1"/>
</dbReference>
<dbReference type="Gene3D" id="3.40.1060.10">
    <property type="entry name" value="Aconitase, Domain 2"/>
    <property type="match status" value="1"/>
</dbReference>
<dbReference type="PANTHER" id="PTHR43822">
    <property type="entry name" value="HOMOACONITASE, MITOCHONDRIAL-RELATED"/>
    <property type="match status" value="1"/>
</dbReference>
<dbReference type="InterPro" id="IPR000573">
    <property type="entry name" value="AconitaseA/IPMdHydase_ssu_swvl"/>
</dbReference>
<evidence type="ECO:0000313" key="7">
    <source>
        <dbReference type="EMBL" id="OXV10745.1"/>
    </source>
</evidence>
<feature type="domain" description="Aconitase/3-isopropylmalate dehydratase large subunit alpha/beta/alpha" evidence="5">
    <location>
        <begin position="319"/>
        <end position="416"/>
    </location>
</feature>
<dbReference type="AlphaFoldDB" id="A0A232M2W7"/>
<dbReference type="InterPro" id="IPR015928">
    <property type="entry name" value="Aconitase/3IPM_dehydase_swvl"/>
</dbReference>
<evidence type="ECO:0000256" key="3">
    <source>
        <dbReference type="ARBA" id="ARBA00023014"/>
    </source>
</evidence>
<dbReference type="InterPro" id="IPR015931">
    <property type="entry name" value="Acnase/IPM_dHydase_lsu_aba_1/3"/>
</dbReference>
<name>A0A232M2W7_9EURO</name>
<keyword evidence="2" id="KW-0408">Iron</keyword>
<evidence type="ECO:0000256" key="2">
    <source>
        <dbReference type="ARBA" id="ARBA00023004"/>
    </source>
</evidence>
<dbReference type="GO" id="GO:0046872">
    <property type="term" value="F:metal ion binding"/>
    <property type="evidence" value="ECO:0007669"/>
    <property type="project" value="UniProtKB-KW"/>
</dbReference>
<gene>
    <name evidence="7" type="ORF">Egran_01494</name>
</gene>
<keyword evidence="3" id="KW-0411">Iron-sulfur</keyword>
<dbReference type="GO" id="GO:0016829">
    <property type="term" value="F:lyase activity"/>
    <property type="evidence" value="ECO:0007669"/>
    <property type="project" value="UniProtKB-KW"/>
</dbReference>
<organism evidence="7 8">
    <name type="scientific">Elaphomyces granulatus</name>
    <dbReference type="NCBI Taxonomy" id="519963"/>
    <lineage>
        <taxon>Eukaryota</taxon>
        <taxon>Fungi</taxon>
        <taxon>Dikarya</taxon>
        <taxon>Ascomycota</taxon>
        <taxon>Pezizomycotina</taxon>
        <taxon>Eurotiomycetes</taxon>
        <taxon>Eurotiomycetidae</taxon>
        <taxon>Eurotiales</taxon>
        <taxon>Elaphomycetaceae</taxon>
        <taxon>Elaphomyces</taxon>
    </lineage>
</organism>
<dbReference type="GO" id="GO:0170034">
    <property type="term" value="P:L-amino acid biosynthetic process"/>
    <property type="evidence" value="ECO:0007669"/>
    <property type="project" value="UniProtKB-ARBA"/>
</dbReference>
<keyword evidence="4" id="KW-0456">Lyase</keyword>
<evidence type="ECO:0000259" key="6">
    <source>
        <dbReference type="Pfam" id="PF00694"/>
    </source>
</evidence>
<dbReference type="InterPro" id="IPR050067">
    <property type="entry name" value="IPM_dehydratase_rel_enz"/>
</dbReference>
<evidence type="ECO:0000259" key="5">
    <source>
        <dbReference type="Pfam" id="PF00330"/>
    </source>
</evidence>
<dbReference type="Gene3D" id="3.30.499.10">
    <property type="entry name" value="Aconitase, domain 3"/>
    <property type="match status" value="2"/>
</dbReference>
<feature type="domain" description="Aconitase/3-isopropylmalate dehydratase large subunit alpha/beta/alpha" evidence="5">
    <location>
        <begin position="97"/>
        <end position="193"/>
    </location>
</feature>
<dbReference type="InterPro" id="IPR001030">
    <property type="entry name" value="Acoase/IPM_deHydtase_lsu_aba"/>
</dbReference>
<dbReference type="Pfam" id="PF00694">
    <property type="entry name" value="Aconitase_C"/>
    <property type="match status" value="1"/>
</dbReference>
<sequence>MLEQFLTLPVLVRVDSIRCSRSSKIPTFLREASASVPWGSFEAKRRPQTLIEKIVQKHASLDLGKRAAPLPGDYISLSPWEPPRSIPRHSSSTPSITTSSPANLKKYADIEAFAAEQGVSFYPKGRGIGHQRMPGRAPWSDSHSNTYGAVGCLGTPMVRTDAMAIWQSGRTWYQLAPVTRLTLTGKVPVGSRSTERPRLASIPIDSRLTISNMSTEWGALSCLFPIDETLEHWLRQKADEAALYDNRTIKKRINHERIDELFANPPKADRDAVYAKQLYLNFSTLSPYVTGPDSVKVATPLHELAPRILRSTAREPRYEAQDRRRADGIKFHISAASAPEQKAAEAAGDWQVLVDAGAQPMLSGCAKCIGLGRGLLEAGQVGISASNRNFKGRMGSRDSQAYLASPEIVAASALRGTGAEPLAHLVQQMDLPIERIESAAGESDKTQTEMLPGFSDKISGQIIWLDSDNNLSTDGILTYRDDVTKDEVACACMQNYDPDFGAVARPGDILVSGYNFGTGSSREQAATAIIAKQIPLVVAGSFSNTFARNAINNALINLQIPSLVERLRAHFSSQEGKRY</sequence>
<proteinExistence type="predicted"/>
<dbReference type="OrthoDB" id="10262323at2759"/>